<feature type="region of interest" description="Disordered" evidence="1">
    <location>
        <begin position="467"/>
        <end position="548"/>
    </location>
</feature>
<evidence type="ECO:0000256" key="1">
    <source>
        <dbReference type="SAM" id="MobiDB-lite"/>
    </source>
</evidence>
<keyword evidence="3" id="KW-1185">Reference proteome</keyword>
<feature type="compositionally biased region" description="Basic residues" evidence="1">
    <location>
        <begin position="675"/>
        <end position="687"/>
    </location>
</feature>
<gene>
    <name evidence="2" type="ORF">L1049_016598</name>
</gene>
<feature type="compositionally biased region" description="Low complexity" evidence="1">
    <location>
        <begin position="598"/>
        <end position="622"/>
    </location>
</feature>
<accession>A0AAP0RZP4</accession>
<feature type="compositionally biased region" description="Polar residues" evidence="1">
    <location>
        <begin position="475"/>
        <end position="523"/>
    </location>
</feature>
<name>A0AAP0RZP4_LIQFO</name>
<feature type="region of interest" description="Disordered" evidence="1">
    <location>
        <begin position="391"/>
        <end position="420"/>
    </location>
</feature>
<evidence type="ECO:0000313" key="3">
    <source>
        <dbReference type="Proteomes" id="UP001415857"/>
    </source>
</evidence>
<proteinExistence type="predicted"/>
<comment type="caution">
    <text evidence="2">The sequence shown here is derived from an EMBL/GenBank/DDBJ whole genome shotgun (WGS) entry which is preliminary data.</text>
</comment>
<dbReference type="Proteomes" id="UP001415857">
    <property type="component" value="Unassembled WGS sequence"/>
</dbReference>
<feature type="compositionally biased region" description="Polar residues" evidence="1">
    <location>
        <begin position="588"/>
        <end position="597"/>
    </location>
</feature>
<evidence type="ECO:0000313" key="2">
    <source>
        <dbReference type="EMBL" id="KAK9288150.1"/>
    </source>
</evidence>
<feature type="region of interest" description="Disordered" evidence="1">
    <location>
        <begin position="166"/>
        <end position="196"/>
    </location>
</feature>
<dbReference type="EMBL" id="JBBPBK010000003">
    <property type="protein sequence ID" value="KAK9288150.1"/>
    <property type="molecule type" value="Genomic_DNA"/>
</dbReference>
<feature type="region of interest" description="Disordered" evidence="1">
    <location>
        <begin position="572"/>
        <end position="687"/>
    </location>
</feature>
<protein>
    <submittedName>
        <fullName evidence="2">Uncharacterized protein</fullName>
    </submittedName>
</protein>
<feature type="region of interest" description="Disordered" evidence="1">
    <location>
        <begin position="118"/>
        <end position="148"/>
    </location>
</feature>
<reference evidence="2 3" key="1">
    <citation type="journal article" date="2024" name="Plant J.">
        <title>Genome sequences and population genomics reveal climatic adaptation and genomic divergence between two closely related sweetgum species.</title>
        <authorList>
            <person name="Xu W.Q."/>
            <person name="Ren C.Q."/>
            <person name="Zhang X.Y."/>
            <person name="Comes H.P."/>
            <person name="Liu X.H."/>
            <person name="Li Y.G."/>
            <person name="Kettle C.J."/>
            <person name="Jalonen R."/>
            <person name="Gaisberger H."/>
            <person name="Ma Y.Z."/>
            <person name="Qiu Y.X."/>
        </authorList>
    </citation>
    <scope>NUCLEOTIDE SEQUENCE [LARGE SCALE GENOMIC DNA]</scope>
    <source>
        <strain evidence="2">Hangzhou</strain>
    </source>
</reference>
<organism evidence="2 3">
    <name type="scientific">Liquidambar formosana</name>
    <name type="common">Formosan gum</name>
    <dbReference type="NCBI Taxonomy" id="63359"/>
    <lineage>
        <taxon>Eukaryota</taxon>
        <taxon>Viridiplantae</taxon>
        <taxon>Streptophyta</taxon>
        <taxon>Embryophyta</taxon>
        <taxon>Tracheophyta</taxon>
        <taxon>Spermatophyta</taxon>
        <taxon>Magnoliopsida</taxon>
        <taxon>eudicotyledons</taxon>
        <taxon>Gunneridae</taxon>
        <taxon>Pentapetalae</taxon>
        <taxon>Saxifragales</taxon>
        <taxon>Altingiaceae</taxon>
        <taxon>Liquidambar</taxon>
    </lineage>
</organism>
<sequence>MQLDAVNSELHALRKLYGLLQSSEDGMYASSVNLDEKARLILKDLLDCATERVFMTHSKIIAAQSGVSNKPFSTQPGQPEQPEVTRKLLPPASPAISKSSPIVIQNSSKNLNFGTIITSKAEPSPTGPSHQEIVLEQSKPSISASKPETRKKRCWVCQQSSMKQLNSGASETKIVNEKTQSPNKDGNDQDQRPTDCLSHVHPVNRLVKGLEPKKVYIESLKSTERQRRKRISKIQCNASTVRSLASASSALEAGIVTPGGKLSQLACEIDKKPDDVDYISKEVDKKPEDVDYISKEVAKAIERIESRLAALQLPDEVVDSLKEKNAARQGLCVKANSIPIADTITKTDDGVITRSELSQVAESVLVGNVLSNKQVSHGLVKVKELNLVNKAPSQSRKPVSVGNKLPSQAVSQREGKARKTNEVLSQLASQMGGKKLDSLNSLTSQNDHVSRQNRNYVRGLRICPSGVGLAKGTPLPSQTGKENREQNPTTKETSRKVGTSVSSVLPQSVGSSNPIRPGRNSQAVDLGRLLNRTRTIDSTRTDNGTPRQIIMRPTLLDHKSSGITVRPTFYKDRRRSGVHRNIHEGPRNRTTLPHQQLSEGTSSSSRASFSWTTRETSTSGSENESEGYPSPRRTGSRVVGPTQRRLGHMASDGGSMESSFSRGRGSHYWDVGPPRRYRSSHRKNPRKRIGRLRRFKDKLGFIFHHHHHYHHHHGKEDDKETGHDTSLWKYMRKIFQRTNNDEVYDDWMAENVRKSVVGRKNQRGQFHALVEGLMRHARGLKKSKPSKGGIGRLGNGKQGHNKKLKWFQLFQRHRGVKLPKRGRVKVGFMSKNTRLRAAKMN</sequence>
<dbReference type="AlphaFoldDB" id="A0AAP0RZP4"/>